<evidence type="ECO:0000256" key="3">
    <source>
        <dbReference type="ARBA" id="ARBA00022670"/>
    </source>
</evidence>
<dbReference type="AlphaFoldDB" id="A0A8J3AGM9"/>
<keyword evidence="9" id="KW-0472">Membrane</keyword>
<dbReference type="CDD" id="cd04818">
    <property type="entry name" value="PA_subtilisin_1"/>
    <property type="match status" value="1"/>
</dbReference>
<dbReference type="SUPFAM" id="SSF52025">
    <property type="entry name" value="PA domain"/>
    <property type="match status" value="1"/>
</dbReference>
<evidence type="ECO:0000256" key="6">
    <source>
        <dbReference type="ARBA" id="ARBA00023049"/>
    </source>
</evidence>
<evidence type="ECO:0000259" key="10">
    <source>
        <dbReference type="PROSITE" id="PS52035"/>
    </source>
</evidence>
<feature type="transmembrane region" description="Helical" evidence="9">
    <location>
        <begin position="41"/>
        <end position="60"/>
    </location>
</feature>
<dbReference type="Gene3D" id="3.50.30.30">
    <property type="match status" value="1"/>
</dbReference>
<dbReference type="Proteomes" id="UP000650511">
    <property type="component" value="Unassembled WGS sequence"/>
</dbReference>
<reference evidence="11" key="2">
    <citation type="submission" date="2020-09" db="EMBL/GenBank/DDBJ databases">
        <authorList>
            <person name="Sun Q."/>
            <person name="Zhou Y."/>
        </authorList>
    </citation>
    <scope>NUCLEOTIDE SEQUENCE</scope>
    <source>
        <strain evidence="11">CGMCC 1.14988</strain>
    </source>
</reference>
<evidence type="ECO:0000256" key="4">
    <source>
        <dbReference type="ARBA" id="ARBA00022801"/>
    </source>
</evidence>
<evidence type="ECO:0000256" key="8">
    <source>
        <dbReference type="SAM" id="Coils"/>
    </source>
</evidence>
<feature type="domain" description="Peptidase M14" evidence="10">
    <location>
        <begin position="559"/>
        <end position="900"/>
    </location>
</feature>
<dbReference type="PROSITE" id="PS52035">
    <property type="entry name" value="PEPTIDASE_M14"/>
    <property type="match status" value="1"/>
</dbReference>
<comment type="caution">
    <text evidence="11">The sequence shown here is derived from an EMBL/GenBank/DDBJ whole genome shotgun (WGS) entry which is preliminary data.</text>
</comment>
<dbReference type="InterPro" id="IPR000834">
    <property type="entry name" value="Peptidase_M14"/>
</dbReference>
<keyword evidence="5" id="KW-0862">Zinc</keyword>
<name>A0A8J3AGM9_9ACTN</name>
<comment type="similarity">
    <text evidence="2 7">Belongs to the peptidase M14 family.</text>
</comment>
<feature type="coiled-coil region" evidence="8">
    <location>
        <begin position="143"/>
        <end position="177"/>
    </location>
</feature>
<dbReference type="Pfam" id="PF02225">
    <property type="entry name" value="PA"/>
    <property type="match status" value="1"/>
</dbReference>
<dbReference type="InterPro" id="IPR003137">
    <property type="entry name" value="PA_domain"/>
</dbReference>
<keyword evidence="4" id="KW-0378">Hydrolase</keyword>
<feature type="active site" description="Proton donor/acceptor" evidence="7">
    <location>
        <position position="855"/>
    </location>
</feature>
<evidence type="ECO:0000313" key="11">
    <source>
        <dbReference type="EMBL" id="GGI08546.1"/>
    </source>
</evidence>
<accession>A0A8J3AGM9</accession>
<organism evidence="11 12">
    <name type="scientific">Egicoccus halophilus</name>
    <dbReference type="NCBI Taxonomy" id="1670830"/>
    <lineage>
        <taxon>Bacteria</taxon>
        <taxon>Bacillati</taxon>
        <taxon>Actinomycetota</taxon>
        <taxon>Nitriliruptoria</taxon>
        <taxon>Egicoccales</taxon>
        <taxon>Egicoccaceae</taxon>
        <taxon>Egicoccus</taxon>
    </lineage>
</organism>
<evidence type="ECO:0000256" key="5">
    <source>
        <dbReference type="ARBA" id="ARBA00022833"/>
    </source>
</evidence>
<dbReference type="InterPro" id="IPR046450">
    <property type="entry name" value="PA_dom_sf"/>
</dbReference>
<gene>
    <name evidence="11" type="ORF">GCM10011354_29620</name>
</gene>
<reference evidence="11" key="1">
    <citation type="journal article" date="2014" name="Int. J. Syst. Evol. Microbiol.">
        <title>Complete genome sequence of Corynebacterium casei LMG S-19264T (=DSM 44701T), isolated from a smear-ripened cheese.</title>
        <authorList>
            <consortium name="US DOE Joint Genome Institute (JGI-PGF)"/>
            <person name="Walter F."/>
            <person name="Albersmeier A."/>
            <person name="Kalinowski J."/>
            <person name="Ruckert C."/>
        </authorList>
    </citation>
    <scope>NUCLEOTIDE SEQUENCE</scope>
    <source>
        <strain evidence="11">CGMCC 1.14988</strain>
    </source>
</reference>
<dbReference type="PANTHER" id="PTHR11705">
    <property type="entry name" value="PROTEASE FAMILY M14 CARBOXYPEPTIDASE A,B"/>
    <property type="match status" value="1"/>
</dbReference>
<protein>
    <recommendedName>
        <fullName evidence="10">Peptidase M14 domain-containing protein</fullName>
    </recommendedName>
</protein>
<keyword evidence="9" id="KW-1133">Transmembrane helix</keyword>
<keyword evidence="3" id="KW-0645">Protease</keyword>
<comment type="cofactor">
    <cofactor evidence="1">
        <name>Zn(2+)</name>
        <dbReference type="ChEBI" id="CHEBI:29105"/>
    </cofactor>
</comment>
<sequence length="1006" mass="107739">MGRVGRAAPWEGRQHDRDPVVGVLRFDREAMRMARKRVRRAVVGMLSTGILATLVVPTIAQNPSDEVVAGAREVEYPEIVEVSAPDRETLSELGSLGVDVGEEVFDLDDGSVMVHAILTSDQKTKLRGKGVTIGDTVVTEAEAVALQEEFAAMTAELTAAEAEAEESGDELRVQRAQWYEDPNQGRFLEVEVWTATGSVSASVTVNVAFDAGAGTEIGGPGTQSFNLSRFVDAGQYMFHRANSPVLITTAAAPTRMRVTTTLAGQVIGTREVAVTETLTGVDRTGPGAPVDASDTYQTSFIDKYLDATESTERIEALAAQFPRLAEIVEFPHPSNGYRRPAMALLDPAGPRVNVASGPAAGDYAYAAASYGPSVPASGVPAADAAFADARGTGEFPATDGCGPYSPGFPSGAIALVDRGNCNFSVKTIHAQNAGASAVVIVNNVAGAPTAPGGTAEPGTTVPTVMIAQADGATIRGALAASTGRVLPGAAVNNNARVGVESRAYGHEGGNDLTIRAVDPGAPNSPLTVTVSGDHIEIGLATNAAGTRNSTAVQVRDAINAHPQASQLVWAYRYRNQAGTGVVAPTPRIALSDYLAAPDSVSRDPFTIKALRIGRHRDGSRVGVFAYAQEHAREWATPLVAVETAERLLRNYTNDDNTRRLVDDLDIFIVPSINPDGTHYSMHDFTLQRRNLARYCGEGQNNDLLARNTWGVDLNRNFSVGSLFDGYAGASTSCTSDTFAGPSELSEPEARNEVWLTENHPNIKFSMNIHSHGGYFMWAPGAYKSAGRESLPRPSYGTERFFYEASSHILDRIKEHRGTAIWDSRVGPISDVLYSAAGNSGDEHFYNRGIFAWSFEVGASRRNAANTGWVTIGNGFTPPFEEGYEQAMEFSNGLIGMLEVARMYARDTVPPKSVLTPAGTSFDRPTRLTFSVDEPADVYYTLDGSRPTYDSPKLTYQGPRQTEASILVDRSTTVRWFSVDVRGNVEANYKPTGTGKNHREAKITIRP</sequence>
<dbReference type="GO" id="GO:0004181">
    <property type="term" value="F:metallocarboxypeptidase activity"/>
    <property type="evidence" value="ECO:0007669"/>
    <property type="project" value="InterPro"/>
</dbReference>
<dbReference type="SMART" id="SM00631">
    <property type="entry name" value="Zn_pept"/>
    <property type="match status" value="1"/>
</dbReference>
<evidence type="ECO:0000256" key="9">
    <source>
        <dbReference type="SAM" id="Phobius"/>
    </source>
</evidence>
<evidence type="ECO:0000256" key="2">
    <source>
        <dbReference type="ARBA" id="ARBA00005988"/>
    </source>
</evidence>
<keyword evidence="9" id="KW-0812">Transmembrane</keyword>
<dbReference type="InterPro" id="IPR059177">
    <property type="entry name" value="GH29D-like_dom"/>
</dbReference>
<dbReference type="GO" id="GO:0008270">
    <property type="term" value="F:zinc ion binding"/>
    <property type="evidence" value="ECO:0007669"/>
    <property type="project" value="InterPro"/>
</dbReference>
<evidence type="ECO:0000313" key="12">
    <source>
        <dbReference type="Proteomes" id="UP000650511"/>
    </source>
</evidence>
<evidence type="ECO:0000256" key="1">
    <source>
        <dbReference type="ARBA" id="ARBA00001947"/>
    </source>
</evidence>
<keyword evidence="6" id="KW-0482">Metalloprotease</keyword>
<dbReference type="GO" id="GO:0005615">
    <property type="term" value="C:extracellular space"/>
    <property type="evidence" value="ECO:0007669"/>
    <property type="project" value="TreeGrafter"/>
</dbReference>
<keyword evidence="8" id="KW-0175">Coiled coil</keyword>
<dbReference type="Pfam" id="PF00246">
    <property type="entry name" value="Peptidase_M14"/>
    <property type="match status" value="1"/>
</dbReference>
<dbReference type="EMBL" id="BMHA01000012">
    <property type="protein sequence ID" value="GGI08546.1"/>
    <property type="molecule type" value="Genomic_DNA"/>
</dbReference>
<proteinExistence type="inferred from homology"/>
<dbReference type="PANTHER" id="PTHR11705:SF143">
    <property type="entry name" value="SLL0236 PROTEIN"/>
    <property type="match status" value="1"/>
</dbReference>
<dbReference type="GO" id="GO:0006508">
    <property type="term" value="P:proteolysis"/>
    <property type="evidence" value="ECO:0007669"/>
    <property type="project" value="UniProtKB-KW"/>
</dbReference>
<evidence type="ECO:0000256" key="7">
    <source>
        <dbReference type="PROSITE-ProRule" id="PRU01379"/>
    </source>
</evidence>
<keyword evidence="12" id="KW-1185">Reference proteome</keyword>
<dbReference type="Pfam" id="PF13290">
    <property type="entry name" value="CHB_HEX_C_1"/>
    <property type="match status" value="1"/>
</dbReference>
<dbReference type="SUPFAM" id="SSF53187">
    <property type="entry name" value="Zn-dependent exopeptidases"/>
    <property type="match status" value="1"/>
</dbReference>
<dbReference type="Gene3D" id="3.40.630.10">
    <property type="entry name" value="Zn peptidases"/>
    <property type="match status" value="1"/>
</dbReference>